<name>A0A5S9QYV2_MYCVN</name>
<dbReference type="CDD" id="cd05155">
    <property type="entry name" value="APH_ChoK_like_1"/>
    <property type="match status" value="1"/>
</dbReference>
<evidence type="ECO:0000313" key="2">
    <source>
        <dbReference type="EMBL" id="CAA0124243.1"/>
    </source>
</evidence>
<dbReference type="Gene3D" id="3.30.200.20">
    <property type="entry name" value="Phosphorylase Kinase, domain 1"/>
    <property type="match status" value="1"/>
</dbReference>
<organism evidence="2 3">
    <name type="scientific">Mycolicibacterium vanbaalenii</name>
    <name type="common">Mycobacterium vanbaalenii</name>
    <dbReference type="NCBI Taxonomy" id="110539"/>
    <lineage>
        <taxon>Bacteria</taxon>
        <taxon>Bacillati</taxon>
        <taxon>Actinomycetota</taxon>
        <taxon>Actinomycetes</taxon>
        <taxon>Mycobacteriales</taxon>
        <taxon>Mycobacteriaceae</taxon>
        <taxon>Mycolicibacterium</taxon>
    </lineage>
</organism>
<dbReference type="EMBL" id="CACSIP010000023">
    <property type="protein sequence ID" value="CAA0124243.1"/>
    <property type="molecule type" value="Genomic_DNA"/>
</dbReference>
<dbReference type="Gene3D" id="3.90.1200.10">
    <property type="match status" value="1"/>
</dbReference>
<sequence length="298" mass="32633">MDVHPEQLLISELTVQTLVSTQFPQWRHAEVRPIKSPGTVNAIFRIGDHLVARFPLELDDVAVVRERLEVEVAAASELLGRSPFATPEPIALGAAGCGYPLPWSIYSWLPGQMATADNVSESVSFALDLASFIEAVRAIDTDGRTFDGNGRGGDILAHDDWMQQCLTNSEGLLDVGPLRALWAEMREIPRGPDPAAMNHADLIPPNILIDGEHIVGVLDVGGLRAADPALDLVGAWHLLNARGRAILRERLDCDDAQWQRGRAWAFQQAMGAVWYYVESSPTMSAGCQRTLQRIVTDI</sequence>
<reference evidence="2 3" key="1">
    <citation type="submission" date="2019-11" db="EMBL/GenBank/DDBJ databases">
        <authorList>
            <person name="Holert J."/>
        </authorList>
    </citation>
    <scope>NUCLEOTIDE SEQUENCE [LARGE SCALE GENOMIC DNA]</scope>
    <source>
        <strain evidence="2">BC8_1</strain>
    </source>
</reference>
<evidence type="ECO:0000259" key="1">
    <source>
        <dbReference type="Pfam" id="PF01636"/>
    </source>
</evidence>
<protein>
    <recommendedName>
        <fullName evidence="1">Aminoglycoside phosphotransferase domain-containing protein</fullName>
    </recommendedName>
</protein>
<keyword evidence="3" id="KW-1185">Reference proteome</keyword>
<dbReference type="PANTHER" id="PTHR21310:SF42">
    <property type="entry name" value="BIFUNCTIONAL AAC_APH"/>
    <property type="match status" value="1"/>
</dbReference>
<gene>
    <name evidence="2" type="ORF">AELLOGFF_00917</name>
</gene>
<dbReference type="Proteomes" id="UP000430146">
    <property type="component" value="Unassembled WGS sequence"/>
</dbReference>
<feature type="domain" description="Aminoglycoside phosphotransferase" evidence="1">
    <location>
        <begin position="43"/>
        <end position="263"/>
    </location>
</feature>
<dbReference type="AlphaFoldDB" id="A0A5S9QYV2"/>
<accession>A0A5S9QYV2</accession>
<dbReference type="InterPro" id="IPR011009">
    <property type="entry name" value="Kinase-like_dom_sf"/>
</dbReference>
<dbReference type="SUPFAM" id="SSF56112">
    <property type="entry name" value="Protein kinase-like (PK-like)"/>
    <property type="match status" value="1"/>
</dbReference>
<evidence type="ECO:0000313" key="3">
    <source>
        <dbReference type="Proteomes" id="UP000430146"/>
    </source>
</evidence>
<dbReference type="InterPro" id="IPR002575">
    <property type="entry name" value="Aminoglycoside_PTrfase"/>
</dbReference>
<dbReference type="InterPro" id="IPR051678">
    <property type="entry name" value="AGP_Transferase"/>
</dbReference>
<dbReference type="Pfam" id="PF01636">
    <property type="entry name" value="APH"/>
    <property type="match status" value="1"/>
</dbReference>
<proteinExistence type="predicted"/>
<dbReference type="PANTHER" id="PTHR21310">
    <property type="entry name" value="AMINOGLYCOSIDE PHOSPHOTRANSFERASE-RELATED-RELATED"/>
    <property type="match status" value="1"/>
</dbReference>